<name>A0A816N308_BRANA</name>
<accession>A0A816N308</accession>
<evidence type="ECO:0000313" key="1">
    <source>
        <dbReference type="EMBL" id="CAF2019387.1"/>
    </source>
</evidence>
<dbReference type="EMBL" id="HG994371">
    <property type="protein sequence ID" value="CAF2019387.1"/>
    <property type="molecule type" value="Genomic_DNA"/>
</dbReference>
<dbReference type="Proteomes" id="UP001295469">
    <property type="component" value="Chromosome C07"/>
</dbReference>
<proteinExistence type="predicted"/>
<sequence>MNSFEYASARQSWDPQHCQSIFLLETHGRNSQKLMSPQDGLCVLFVSGKSSLFFFLAIQ</sequence>
<organism evidence="1">
    <name type="scientific">Brassica napus</name>
    <name type="common">Rape</name>
    <dbReference type="NCBI Taxonomy" id="3708"/>
    <lineage>
        <taxon>Eukaryota</taxon>
        <taxon>Viridiplantae</taxon>
        <taxon>Streptophyta</taxon>
        <taxon>Embryophyta</taxon>
        <taxon>Tracheophyta</taxon>
        <taxon>Spermatophyta</taxon>
        <taxon>Magnoliopsida</taxon>
        <taxon>eudicotyledons</taxon>
        <taxon>Gunneridae</taxon>
        <taxon>Pentapetalae</taxon>
        <taxon>rosids</taxon>
        <taxon>malvids</taxon>
        <taxon>Brassicales</taxon>
        <taxon>Brassicaceae</taxon>
        <taxon>Brassiceae</taxon>
        <taxon>Brassica</taxon>
    </lineage>
</organism>
<reference evidence="1" key="1">
    <citation type="submission" date="2021-01" db="EMBL/GenBank/DDBJ databases">
        <authorList>
            <consortium name="Genoscope - CEA"/>
            <person name="William W."/>
        </authorList>
    </citation>
    <scope>NUCLEOTIDE SEQUENCE</scope>
</reference>
<protein>
    <submittedName>
        <fullName evidence="1">(rape) hypothetical protein</fullName>
    </submittedName>
</protein>
<dbReference type="AlphaFoldDB" id="A0A816N308"/>
<gene>
    <name evidence="1" type="ORF">DARMORV10_C07P46410.1</name>
</gene>